<evidence type="ECO:0000256" key="1">
    <source>
        <dbReference type="RuleBase" id="RU362001"/>
    </source>
</evidence>
<gene>
    <name evidence="3" type="ORF">DCP95_12605</name>
    <name evidence="4" type="ORF">RR49_00078</name>
</gene>
<dbReference type="EMBL" id="DMNG01000220">
    <property type="protein sequence ID" value="HAN25385.1"/>
    <property type="molecule type" value="Genomic_DNA"/>
</dbReference>
<dbReference type="NCBIfam" id="TIGR03930">
    <property type="entry name" value="WXG100_ESAT6"/>
    <property type="match status" value="1"/>
</dbReference>
<protein>
    <recommendedName>
        <fullName evidence="1">ESAT-6-like protein</fullName>
    </recommendedName>
</protein>
<dbReference type="OrthoDB" id="3253863at2"/>
<organism evidence="4 5">
    <name type="scientific">Microbacterium ginsengisoli</name>
    <dbReference type="NCBI Taxonomy" id="400772"/>
    <lineage>
        <taxon>Bacteria</taxon>
        <taxon>Bacillati</taxon>
        <taxon>Actinomycetota</taxon>
        <taxon>Actinomycetes</taxon>
        <taxon>Micrococcales</taxon>
        <taxon>Microbacteriaceae</taxon>
        <taxon>Microbacterium</taxon>
    </lineage>
</organism>
<proteinExistence type="inferred from homology"/>
<sequence>MTGSISATEGALRRGAEAVSGARADIVDSIGRVRGELDQLSAYWQGGAATAFQSLVSTWSADAQRLTAVLVEFDGALRGTERDQAATEDAHQQTISGLGTMMGGS</sequence>
<reference evidence="3 6" key="2">
    <citation type="journal article" date="2018" name="Nat. Biotechnol.">
        <title>A standardized bacterial taxonomy based on genome phylogeny substantially revises the tree of life.</title>
        <authorList>
            <person name="Parks D.H."/>
            <person name="Chuvochina M."/>
            <person name="Waite D.W."/>
            <person name="Rinke C."/>
            <person name="Skarshewski A."/>
            <person name="Chaumeil P.A."/>
            <person name="Hugenholtz P."/>
        </authorList>
    </citation>
    <scope>NUCLEOTIDE SEQUENCE [LARGE SCALE GENOMIC DNA]</scope>
    <source>
        <strain evidence="3">UBA9152</strain>
    </source>
</reference>
<reference evidence="4 5" key="1">
    <citation type="submission" date="2015-02" db="EMBL/GenBank/DDBJ databases">
        <title>Draft genome sequences of ten Microbacterium spp. with emphasis on heavy metal contaminated environments.</title>
        <authorList>
            <person name="Corretto E."/>
        </authorList>
    </citation>
    <scope>NUCLEOTIDE SEQUENCE [LARGE SCALE GENOMIC DNA]</scope>
    <source>
        <strain evidence="4 5">DSM 18659</strain>
    </source>
</reference>
<evidence type="ECO:0000313" key="6">
    <source>
        <dbReference type="Proteomes" id="UP000257479"/>
    </source>
</evidence>
<dbReference type="Proteomes" id="UP000033451">
    <property type="component" value="Unassembled WGS sequence"/>
</dbReference>
<evidence type="ECO:0000313" key="3">
    <source>
        <dbReference type="EMBL" id="HAN25385.1"/>
    </source>
</evidence>
<dbReference type="InterPro" id="IPR010310">
    <property type="entry name" value="T7SS_ESAT-6-like"/>
</dbReference>
<dbReference type="InterPro" id="IPR036689">
    <property type="entry name" value="ESAT-6-like_sf"/>
</dbReference>
<feature type="region of interest" description="Disordered" evidence="2">
    <location>
        <begin position="82"/>
        <end position="105"/>
    </location>
</feature>
<dbReference type="EMBL" id="JYIY01000031">
    <property type="protein sequence ID" value="KJL45146.1"/>
    <property type="molecule type" value="Genomic_DNA"/>
</dbReference>
<accession>A0A0F0LYT3</accession>
<dbReference type="Proteomes" id="UP000257479">
    <property type="component" value="Unassembled WGS sequence"/>
</dbReference>
<name>A0A0F0LYT3_9MICO</name>
<dbReference type="SUPFAM" id="SSF140453">
    <property type="entry name" value="EsxAB dimer-like"/>
    <property type="match status" value="1"/>
</dbReference>
<keyword evidence="5" id="KW-1185">Reference proteome</keyword>
<feature type="compositionally biased region" description="Basic and acidic residues" evidence="2">
    <location>
        <begin position="82"/>
        <end position="91"/>
    </location>
</feature>
<dbReference type="PATRIC" id="fig|400772.4.peg.96"/>
<comment type="similarity">
    <text evidence="1">Belongs to the WXG100 family.</text>
</comment>
<dbReference type="Gene3D" id="1.10.287.1060">
    <property type="entry name" value="ESAT-6-like"/>
    <property type="match status" value="1"/>
</dbReference>
<dbReference type="STRING" id="400772.RR49_00078"/>
<evidence type="ECO:0000313" key="5">
    <source>
        <dbReference type="Proteomes" id="UP000033451"/>
    </source>
</evidence>
<dbReference type="Pfam" id="PF06013">
    <property type="entry name" value="WXG100"/>
    <property type="match status" value="1"/>
</dbReference>
<dbReference type="AlphaFoldDB" id="A0A0F0LYT3"/>
<evidence type="ECO:0000256" key="2">
    <source>
        <dbReference type="SAM" id="MobiDB-lite"/>
    </source>
</evidence>
<dbReference type="RefSeq" id="WP_045245771.1">
    <property type="nucleotide sequence ID" value="NZ_JYIY01000031.1"/>
</dbReference>
<comment type="caution">
    <text evidence="4">The sequence shown here is derived from an EMBL/GenBank/DDBJ whole genome shotgun (WGS) entry which is preliminary data.</text>
</comment>
<evidence type="ECO:0000313" key="4">
    <source>
        <dbReference type="EMBL" id="KJL45146.1"/>
    </source>
</evidence>